<sequence>MYQKHYLLQANKLSYMLIFPFLLFISLNTEHSAIKVICKCG</sequence>
<protein>
    <submittedName>
        <fullName evidence="1">Uncharacterized protein</fullName>
    </submittedName>
</protein>
<proteinExistence type="predicted"/>
<accession>A0A8S5RK86</accession>
<name>A0A8S5RK86_9VIRU</name>
<reference evidence="1" key="1">
    <citation type="journal article" date="2021" name="Proc. Natl. Acad. Sci. U.S.A.">
        <title>A Catalog of Tens of Thousands of Viruses from Human Metagenomes Reveals Hidden Associations with Chronic Diseases.</title>
        <authorList>
            <person name="Tisza M.J."/>
            <person name="Buck C.B."/>
        </authorList>
    </citation>
    <scope>NUCLEOTIDE SEQUENCE</scope>
    <source>
        <strain evidence="1">CtBM815</strain>
    </source>
</reference>
<organism evidence="1">
    <name type="scientific">virus sp. ctBM815</name>
    <dbReference type="NCBI Taxonomy" id="2825806"/>
    <lineage>
        <taxon>Viruses</taxon>
    </lineage>
</organism>
<evidence type="ECO:0000313" key="1">
    <source>
        <dbReference type="EMBL" id="DAE31775.1"/>
    </source>
</evidence>
<dbReference type="EMBL" id="BK059109">
    <property type="protein sequence ID" value="DAE31775.1"/>
    <property type="molecule type" value="Genomic_DNA"/>
</dbReference>